<dbReference type="PANTHER" id="PTHR37314">
    <property type="entry name" value="SLR0142 PROTEIN"/>
    <property type="match status" value="1"/>
</dbReference>
<feature type="transmembrane region" description="Helical" evidence="1">
    <location>
        <begin position="12"/>
        <end position="36"/>
    </location>
</feature>
<feature type="transmembrane region" description="Helical" evidence="1">
    <location>
        <begin position="56"/>
        <end position="80"/>
    </location>
</feature>
<feature type="transmembrane region" description="Helical" evidence="1">
    <location>
        <begin position="87"/>
        <end position="106"/>
    </location>
</feature>
<dbReference type="EMBL" id="WMBR01000002">
    <property type="protein sequence ID" value="MXP21700.1"/>
    <property type="molecule type" value="Genomic_DNA"/>
</dbReference>
<keyword evidence="1" id="KW-0812">Transmembrane</keyword>
<dbReference type="Pfam" id="PF06912">
    <property type="entry name" value="DUF1275"/>
    <property type="match status" value="1"/>
</dbReference>
<protein>
    <submittedName>
        <fullName evidence="2">DUF1275 domain-containing protein</fullName>
    </submittedName>
</protein>
<name>A0A6L7GPA2_9ACTN</name>
<gene>
    <name evidence="2" type="ORF">GIY30_10105</name>
</gene>
<accession>A0A6L7GPA2</accession>
<dbReference type="AlphaFoldDB" id="A0A6L7GPA2"/>
<comment type="caution">
    <text evidence="2">The sequence shown here is derived from an EMBL/GenBank/DDBJ whole genome shotgun (WGS) entry which is preliminary data.</text>
</comment>
<keyword evidence="1" id="KW-0472">Membrane</keyword>
<keyword evidence="3" id="KW-1185">Reference proteome</keyword>
<evidence type="ECO:0000313" key="3">
    <source>
        <dbReference type="Proteomes" id="UP000475545"/>
    </source>
</evidence>
<feature type="transmembrane region" description="Helical" evidence="1">
    <location>
        <begin position="161"/>
        <end position="182"/>
    </location>
</feature>
<feature type="transmembrane region" description="Helical" evidence="1">
    <location>
        <begin position="189"/>
        <end position="207"/>
    </location>
</feature>
<sequence length="225" mass="23861">MRLFRRRELGLAIVLSGIAGFVDAIGFVHLGGYFLSFMSGNTTRMAAGVAQFRWEVVGITAGLVGSFFLGVIVGAVAARVSSSRMGVLWLVCTVLLAAAAVAQAGFDTASMGVMAASMGMMNSVFQRDGEVTVGLTYMTGTLVKAGQRLVDAFAGGPRWLWLRYLSLWAGLAVGAILGALAYRGLGIDVLWLAAGVTIVIAAATTFLRPRLPQRPVRMTEQEFPH</sequence>
<evidence type="ECO:0000256" key="1">
    <source>
        <dbReference type="SAM" id="Phobius"/>
    </source>
</evidence>
<dbReference type="Proteomes" id="UP000475545">
    <property type="component" value="Unassembled WGS sequence"/>
</dbReference>
<dbReference type="InterPro" id="IPR010699">
    <property type="entry name" value="DUF1275"/>
</dbReference>
<dbReference type="RefSeq" id="WP_373691997.1">
    <property type="nucleotide sequence ID" value="NZ_CP102850.1"/>
</dbReference>
<evidence type="ECO:0000313" key="2">
    <source>
        <dbReference type="EMBL" id="MXP21700.1"/>
    </source>
</evidence>
<keyword evidence="1" id="KW-1133">Transmembrane helix</keyword>
<dbReference type="PANTHER" id="PTHR37314:SF4">
    <property type="entry name" value="UPF0700 TRANSMEMBRANE PROTEIN YOAK"/>
    <property type="match status" value="1"/>
</dbReference>
<proteinExistence type="predicted"/>
<organism evidence="2 3">
    <name type="scientific">Gordonia mangrovi</name>
    <dbReference type="NCBI Taxonomy" id="2665643"/>
    <lineage>
        <taxon>Bacteria</taxon>
        <taxon>Bacillati</taxon>
        <taxon>Actinomycetota</taxon>
        <taxon>Actinomycetes</taxon>
        <taxon>Mycobacteriales</taxon>
        <taxon>Gordoniaceae</taxon>
        <taxon>Gordonia</taxon>
    </lineage>
</organism>
<reference evidence="2 3" key="1">
    <citation type="submission" date="2019-11" db="EMBL/GenBank/DDBJ databases">
        <title>Gordonia sp. nov., a novel actinobacterium isolated from mangrove soil in Hainan.</title>
        <authorList>
            <person name="Huang X."/>
            <person name="Xie Y."/>
            <person name="Chu X."/>
            <person name="Xiao K."/>
        </authorList>
    </citation>
    <scope>NUCLEOTIDE SEQUENCE [LARGE SCALE GENOMIC DNA]</scope>
    <source>
        <strain evidence="2 3">HNM0687</strain>
    </source>
</reference>